<dbReference type="Pfam" id="PF03807">
    <property type="entry name" value="F420_oxidored"/>
    <property type="match status" value="1"/>
</dbReference>
<feature type="compositionally biased region" description="Polar residues" evidence="2">
    <location>
        <begin position="1"/>
        <end position="17"/>
    </location>
</feature>
<proteinExistence type="predicted"/>
<name>A0ABZ1UUX0_9BURK</name>
<evidence type="ECO:0000313" key="5">
    <source>
        <dbReference type="Proteomes" id="UP000321323"/>
    </source>
</evidence>
<dbReference type="PANTHER" id="PTHR14239">
    <property type="entry name" value="DUDULIN-RELATED"/>
    <property type="match status" value="1"/>
</dbReference>
<evidence type="ECO:0000313" key="4">
    <source>
        <dbReference type="EMBL" id="WUR16327.1"/>
    </source>
</evidence>
<dbReference type="InterPro" id="IPR028939">
    <property type="entry name" value="P5C_Rdtase_cat_N"/>
</dbReference>
<reference evidence="4 5" key="1">
    <citation type="journal article" date="2019" name="Int. J. Syst. Evol. Microbiol.">
        <title>The Draft Whole-Genome Sequence of the Antibiotic Producer Empedobacter haloabium ATCC 31962 Provides Indications for Its Taxonomic Reclassification.</title>
        <authorList>
            <person name="Miess H."/>
            <person name="Arlt P."/>
            <person name="Apel A.K."/>
            <person name="Weber T."/>
            <person name="Nieselt K."/>
            <person name="Hanssen F."/>
            <person name="Czemmel S."/>
            <person name="Nahnsen S."/>
            <person name="Gross H."/>
        </authorList>
    </citation>
    <scope>NUCLEOTIDE SEQUENCE [LARGE SCALE GENOMIC DNA]</scope>
    <source>
        <strain evidence="4 5">ATCC 31962</strain>
    </source>
</reference>
<dbReference type="SUPFAM" id="SSF51735">
    <property type="entry name" value="NAD(P)-binding Rossmann-fold domains"/>
    <property type="match status" value="1"/>
</dbReference>
<sequence length="228" mass="23177">MPSAQETRSNVNQENIMTTTTATTSTTATIKTVGIIGAGAIGQAFARQLVNAGIDVILSNSRGPDSLAAVVDGLGPHASAGTPRQAAEADLVFVSVNWSRLEEALAGIDWNGRIVIDANNPVLLPGYRLAELGGRNSSQVFAGLVPGARVVKAFNTLLASVLASDPRQGGGRRVVFQSGDDGAAKAVVAGLIERLGFAGIDLGSLAVGGALQQFPGGVLPAVNLVRLG</sequence>
<accession>A0ABZ1UUX0</accession>
<evidence type="ECO:0000256" key="2">
    <source>
        <dbReference type="SAM" id="MobiDB-lite"/>
    </source>
</evidence>
<feature type="region of interest" description="Disordered" evidence="2">
    <location>
        <begin position="1"/>
        <end position="20"/>
    </location>
</feature>
<dbReference type="InterPro" id="IPR051267">
    <property type="entry name" value="STEAP_metalloreductase"/>
</dbReference>
<evidence type="ECO:0000256" key="1">
    <source>
        <dbReference type="ARBA" id="ARBA00023002"/>
    </source>
</evidence>
<dbReference type="EMBL" id="CP136508">
    <property type="protein sequence ID" value="WUR16327.1"/>
    <property type="molecule type" value="Genomic_DNA"/>
</dbReference>
<dbReference type="PANTHER" id="PTHR14239:SF10">
    <property type="entry name" value="REDUCTASE"/>
    <property type="match status" value="1"/>
</dbReference>
<organism evidence="4 5">
    <name type="scientific">[Empedobacter] haloabium</name>
    <dbReference type="NCBI Taxonomy" id="592317"/>
    <lineage>
        <taxon>Bacteria</taxon>
        <taxon>Pseudomonadati</taxon>
        <taxon>Pseudomonadota</taxon>
        <taxon>Betaproteobacteria</taxon>
        <taxon>Burkholderiales</taxon>
        <taxon>Oxalobacteraceae</taxon>
        <taxon>Telluria group</taxon>
        <taxon>Telluria group incertae sedis</taxon>
    </lineage>
</organism>
<gene>
    <name evidence="4" type="ORF">E7V67_021780</name>
</gene>
<protein>
    <submittedName>
        <fullName evidence="4">NADPH-dependent F420 reductase</fullName>
    </submittedName>
</protein>
<dbReference type="Gene3D" id="3.40.50.720">
    <property type="entry name" value="NAD(P)-binding Rossmann-like Domain"/>
    <property type="match status" value="1"/>
</dbReference>
<evidence type="ECO:0000259" key="3">
    <source>
        <dbReference type="Pfam" id="PF03807"/>
    </source>
</evidence>
<dbReference type="Proteomes" id="UP000321323">
    <property type="component" value="Chromosome"/>
</dbReference>
<feature type="domain" description="Pyrroline-5-carboxylate reductase catalytic N-terminal" evidence="3">
    <location>
        <begin position="32"/>
        <end position="121"/>
    </location>
</feature>
<keyword evidence="5" id="KW-1185">Reference proteome</keyword>
<keyword evidence="1" id="KW-0560">Oxidoreductase</keyword>
<dbReference type="InterPro" id="IPR036291">
    <property type="entry name" value="NAD(P)-bd_dom_sf"/>
</dbReference>